<keyword evidence="2" id="KW-0378">Hydrolase</keyword>
<gene>
    <name evidence="2" type="ORF">FW778_08830</name>
</gene>
<dbReference type="AlphaFoldDB" id="A0A5J5ILY4"/>
<keyword evidence="3" id="KW-1185">Reference proteome</keyword>
<dbReference type="Pfam" id="PF12706">
    <property type="entry name" value="Lactamase_B_2"/>
    <property type="match status" value="1"/>
</dbReference>
<comment type="caution">
    <text evidence="2">The sequence shown here is derived from an EMBL/GenBank/DDBJ whole genome shotgun (WGS) entry which is preliminary data.</text>
</comment>
<sequence>MNKVKVKFYGVRGSIPVCGKEFQRYGGNTTCIRILREEANRVAILDAGTGIRMLGKELIRDGVTQNIINIVFSHFHWDHIQGFPFFAPAYNPDQRIGILAMGRKGKVHDIKGIFSKQMQEEYFPIQMDTMGARFEFYAYGDKETIFGAHVKSIPQFHKYHGGSYGFRLDDEGVSLVVCTDLEHVNGIDASIVDFAKGADLLIHDGQYTTAENNGVFKGWGHSTWEQAAEVARLAHVKKLIITHHDPDHNDDFLDGLEQECQKVFPNSLFAKEGMEVLVG</sequence>
<dbReference type="PANTHER" id="PTHR42663:SF4">
    <property type="entry name" value="SLL1036 PROTEIN"/>
    <property type="match status" value="1"/>
</dbReference>
<dbReference type="EMBL" id="VYQF01000001">
    <property type="protein sequence ID" value="KAA9042105.1"/>
    <property type="molecule type" value="Genomic_DNA"/>
</dbReference>
<dbReference type="CDD" id="cd07715">
    <property type="entry name" value="TaR3-like_MBL-fold"/>
    <property type="match status" value="1"/>
</dbReference>
<dbReference type="PANTHER" id="PTHR42663">
    <property type="entry name" value="HYDROLASE C777.06C-RELATED-RELATED"/>
    <property type="match status" value="1"/>
</dbReference>
<accession>A0A5J5ILY4</accession>
<dbReference type="SUPFAM" id="SSF56281">
    <property type="entry name" value="Metallo-hydrolase/oxidoreductase"/>
    <property type="match status" value="1"/>
</dbReference>
<dbReference type="Gene3D" id="3.60.15.10">
    <property type="entry name" value="Ribonuclease Z/Hydroxyacylglutathione hydrolase-like"/>
    <property type="match status" value="1"/>
</dbReference>
<name>A0A5J5ILY4_9BACT</name>
<proteinExistence type="predicted"/>
<dbReference type="Proteomes" id="UP000326903">
    <property type="component" value="Unassembled WGS sequence"/>
</dbReference>
<evidence type="ECO:0000259" key="1">
    <source>
        <dbReference type="Pfam" id="PF12706"/>
    </source>
</evidence>
<reference evidence="2 3" key="1">
    <citation type="submission" date="2019-09" db="EMBL/GenBank/DDBJ databases">
        <title>Draft genome sequence of Ginsengibacter sp. BR5-29.</title>
        <authorList>
            <person name="Im W.-T."/>
        </authorList>
    </citation>
    <scope>NUCLEOTIDE SEQUENCE [LARGE SCALE GENOMIC DNA]</scope>
    <source>
        <strain evidence="2 3">BR5-29</strain>
    </source>
</reference>
<dbReference type="InterPro" id="IPR001279">
    <property type="entry name" value="Metallo-B-lactamas"/>
</dbReference>
<evidence type="ECO:0000313" key="3">
    <source>
        <dbReference type="Proteomes" id="UP000326903"/>
    </source>
</evidence>
<dbReference type="InterPro" id="IPR036866">
    <property type="entry name" value="RibonucZ/Hydroxyglut_hydro"/>
</dbReference>
<feature type="domain" description="Metallo-beta-lactamase" evidence="1">
    <location>
        <begin position="45"/>
        <end position="244"/>
    </location>
</feature>
<evidence type="ECO:0000313" key="2">
    <source>
        <dbReference type="EMBL" id="KAA9042105.1"/>
    </source>
</evidence>
<organism evidence="2 3">
    <name type="scientific">Ginsengibacter hankyongi</name>
    <dbReference type="NCBI Taxonomy" id="2607284"/>
    <lineage>
        <taxon>Bacteria</taxon>
        <taxon>Pseudomonadati</taxon>
        <taxon>Bacteroidota</taxon>
        <taxon>Chitinophagia</taxon>
        <taxon>Chitinophagales</taxon>
        <taxon>Chitinophagaceae</taxon>
        <taxon>Ginsengibacter</taxon>
    </lineage>
</organism>
<dbReference type="GO" id="GO:0016787">
    <property type="term" value="F:hydrolase activity"/>
    <property type="evidence" value="ECO:0007669"/>
    <property type="project" value="UniProtKB-KW"/>
</dbReference>
<protein>
    <submittedName>
        <fullName evidence="2">MBL fold metallo-hydrolase</fullName>
    </submittedName>
</protein>